<dbReference type="InterPro" id="IPR035931">
    <property type="entry name" value="YlxR-like_sf"/>
</dbReference>
<organism evidence="2 3">
    <name type="scientific">Criibacterium bergeronii</name>
    <dbReference type="NCBI Taxonomy" id="1871336"/>
    <lineage>
        <taxon>Bacteria</taxon>
        <taxon>Bacillati</taxon>
        <taxon>Bacillota</taxon>
        <taxon>Clostridia</taxon>
        <taxon>Peptostreptococcales</taxon>
        <taxon>Filifactoraceae</taxon>
        <taxon>Criibacterium</taxon>
    </lineage>
</organism>
<proteinExistence type="predicted"/>
<reference evidence="2 3" key="1">
    <citation type="journal article" date="2016" name="Genome Announc.">
        <title>Draft Genome Sequence of Criibacterium bergeronii gen. nov., sp. nov., Strain CCRI-22567T, Isolated from a Vaginal Sample from a Woman with Bacterial Vaginosis.</title>
        <authorList>
            <person name="Maheux A.F."/>
            <person name="Berube E."/>
            <person name="Boudreau D.K."/>
            <person name="Raymond F."/>
            <person name="Corbeil J."/>
            <person name="Roy P.H."/>
            <person name="Boissinot M."/>
            <person name="Omar R.F."/>
        </authorList>
    </citation>
    <scope>NUCLEOTIDE SEQUENCE [LARGE SCALE GENOMIC DNA]</scope>
    <source>
        <strain evidence="2 3">CCRI-22567</strain>
    </source>
</reference>
<dbReference type="CDD" id="cd00279">
    <property type="entry name" value="YlxR"/>
    <property type="match status" value="1"/>
</dbReference>
<evidence type="ECO:0000259" key="1">
    <source>
        <dbReference type="Pfam" id="PF04296"/>
    </source>
</evidence>
<dbReference type="PANTHER" id="PTHR34215">
    <property type="entry name" value="BLL0784 PROTEIN"/>
    <property type="match status" value="1"/>
</dbReference>
<dbReference type="RefSeq" id="WP_068914079.1">
    <property type="nucleotide sequence ID" value="NZ_MBEW02000013.1"/>
</dbReference>
<dbReference type="EMBL" id="MBEW02000013">
    <property type="protein sequence ID" value="RDY21060.1"/>
    <property type="molecule type" value="Genomic_DNA"/>
</dbReference>
<dbReference type="InterPro" id="IPR007393">
    <property type="entry name" value="YlxR_dom"/>
</dbReference>
<dbReference type="Proteomes" id="UP000093352">
    <property type="component" value="Unassembled WGS sequence"/>
</dbReference>
<accession>A0A371IKT0</accession>
<comment type="caution">
    <text evidence="2">The sequence shown here is derived from an EMBL/GenBank/DDBJ whole genome shotgun (WGS) entry which is preliminary data.</text>
</comment>
<dbReference type="PANTHER" id="PTHR34215:SF1">
    <property type="entry name" value="YLXR DOMAIN-CONTAINING PROTEIN"/>
    <property type="match status" value="1"/>
</dbReference>
<gene>
    <name evidence="2" type="ORF">BBG48_006835</name>
</gene>
<protein>
    <submittedName>
        <fullName evidence="2">YlxR family protein</fullName>
    </submittedName>
</protein>
<dbReference type="STRING" id="1871336.BBG48_05615"/>
<dbReference type="Gene3D" id="3.30.1230.10">
    <property type="entry name" value="YlxR-like"/>
    <property type="match status" value="1"/>
</dbReference>
<dbReference type="NCBIfam" id="NF047356">
    <property type="entry name" value="RNA_bind_RnpM"/>
    <property type="match status" value="1"/>
</dbReference>
<evidence type="ECO:0000313" key="2">
    <source>
        <dbReference type="EMBL" id="RDY21060.1"/>
    </source>
</evidence>
<dbReference type="InterPro" id="IPR037465">
    <property type="entry name" value="YlxR"/>
</dbReference>
<name>A0A371IKT0_9FIRM</name>
<evidence type="ECO:0000313" key="3">
    <source>
        <dbReference type="Proteomes" id="UP000093352"/>
    </source>
</evidence>
<dbReference type="SUPFAM" id="SSF64376">
    <property type="entry name" value="YlxR-like"/>
    <property type="match status" value="1"/>
</dbReference>
<keyword evidence="3" id="KW-1185">Reference proteome</keyword>
<sequence>MKQKKVPIRKCIVCHESGEKKNLIRIVKNKDGEIFLDPTYKANGRGAYVHEDKECIDKLIKTKGLDRAFKIKVDQEVYEKIKSECTANE</sequence>
<feature type="domain" description="YlxR" evidence="1">
    <location>
        <begin position="9"/>
        <end position="82"/>
    </location>
</feature>
<dbReference type="Pfam" id="PF04296">
    <property type="entry name" value="YlxR"/>
    <property type="match status" value="1"/>
</dbReference>
<dbReference type="AlphaFoldDB" id="A0A371IKT0"/>